<reference evidence="1 2" key="1">
    <citation type="submission" date="2019-06" db="EMBL/GenBank/DDBJ databases">
        <title>Genome Sequence of the Brown Rot Fungal Pathogen Monilinia laxa.</title>
        <authorList>
            <person name="De Miccolis Angelini R.M."/>
            <person name="Landi L."/>
            <person name="Abate D."/>
            <person name="Pollastro S."/>
            <person name="Romanazzi G."/>
            <person name="Faretra F."/>
        </authorList>
    </citation>
    <scope>NUCLEOTIDE SEQUENCE [LARGE SCALE GENOMIC DNA]</scope>
    <source>
        <strain evidence="1 2">Mlax316</strain>
    </source>
</reference>
<keyword evidence="2" id="KW-1185">Reference proteome</keyword>
<dbReference type="Proteomes" id="UP000326757">
    <property type="component" value="Unassembled WGS sequence"/>
</dbReference>
<gene>
    <name evidence="1" type="ORF">EYC80_006984</name>
</gene>
<protein>
    <submittedName>
        <fullName evidence="1">Uncharacterized protein</fullName>
    </submittedName>
</protein>
<dbReference type="AlphaFoldDB" id="A0A5N6JZT5"/>
<sequence length="145" mass="16399">MLHSALSIYTLNIDQSNNSNHLGIPKILQQKFPQSKPVILYCVNFSHYKKTNAKFSSLRLVPNYAQTKFYDLTLVPPSAPHVLCPLFADSDYGHATVKRSLITHPTHLSCQLLLIHQIEPTQFLFNAQKSQKFPAKSQSPIVLVQ</sequence>
<evidence type="ECO:0000313" key="2">
    <source>
        <dbReference type="Proteomes" id="UP000326757"/>
    </source>
</evidence>
<proteinExistence type="predicted"/>
<accession>A0A5N6JZT5</accession>
<comment type="caution">
    <text evidence="1">The sequence shown here is derived from an EMBL/GenBank/DDBJ whole genome shotgun (WGS) entry which is preliminary data.</text>
</comment>
<dbReference type="EMBL" id="VIGI01000010">
    <property type="protein sequence ID" value="KAB8295041.1"/>
    <property type="molecule type" value="Genomic_DNA"/>
</dbReference>
<name>A0A5N6JZT5_MONLA</name>
<evidence type="ECO:0000313" key="1">
    <source>
        <dbReference type="EMBL" id="KAB8295041.1"/>
    </source>
</evidence>
<organism evidence="1 2">
    <name type="scientific">Monilinia laxa</name>
    <name type="common">Brown rot fungus</name>
    <name type="synonym">Sclerotinia laxa</name>
    <dbReference type="NCBI Taxonomy" id="61186"/>
    <lineage>
        <taxon>Eukaryota</taxon>
        <taxon>Fungi</taxon>
        <taxon>Dikarya</taxon>
        <taxon>Ascomycota</taxon>
        <taxon>Pezizomycotina</taxon>
        <taxon>Leotiomycetes</taxon>
        <taxon>Helotiales</taxon>
        <taxon>Sclerotiniaceae</taxon>
        <taxon>Monilinia</taxon>
    </lineage>
</organism>